<feature type="region of interest" description="Disordered" evidence="1">
    <location>
        <begin position="144"/>
        <end position="172"/>
    </location>
</feature>
<dbReference type="InterPro" id="IPR039422">
    <property type="entry name" value="MarR/SlyA-like"/>
</dbReference>
<dbReference type="EMBL" id="MSRR01000027">
    <property type="protein sequence ID" value="OMG33235.1"/>
    <property type="molecule type" value="Genomic_DNA"/>
</dbReference>
<dbReference type="SMART" id="SM00347">
    <property type="entry name" value="HTH_MARR"/>
    <property type="match status" value="1"/>
</dbReference>
<dbReference type="PANTHER" id="PTHR33164">
    <property type="entry name" value="TRANSCRIPTIONAL REGULATOR, MARR FAMILY"/>
    <property type="match status" value="1"/>
</dbReference>
<dbReference type="GO" id="GO:0003700">
    <property type="term" value="F:DNA-binding transcription factor activity"/>
    <property type="evidence" value="ECO:0007669"/>
    <property type="project" value="InterPro"/>
</dbReference>
<dbReference type="InterPro" id="IPR036390">
    <property type="entry name" value="WH_DNA-bd_sf"/>
</dbReference>
<dbReference type="Gene3D" id="1.10.10.10">
    <property type="entry name" value="Winged helix-like DNA-binding domain superfamily/Winged helix DNA-binding domain"/>
    <property type="match status" value="1"/>
</dbReference>
<organism evidence="3 4">
    <name type="scientific">Actinomyces naeslundii</name>
    <dbReference type="NCBI Taxonomy" id="1655"/>
    <lineage>
        <taxon>Bacteria</taxon>
        <taxon>Bacillati</taxon>
        <taxon>Actinomycetota</taxon>
        <taxon>Actinomycetes</taxon>
        <taxon>Actinomycetales</taxon>
        <taxon>Actinomycetaceae</taxon>
        <taxon>Actinomyces</taxon>
    </lineage>
</organism>
<gene>
    <name evidence="3" type="ORF">BKH33_11125</name>
</gene>
<accession>A0A854D6C2</accession>
<dbReference type="Pfam" id="PF12802">
    <property type="entry name" value="MarR_2"/>
    <property type="match status" value="1"/>
</dbReference>
<evidence type="ECO:0000313" key="4">
    <source>
        <dbReference type="Proteomes" id="UP000187035"/>
    </source>
</evidence>
<dbReference type="InterPro" id="IPR036388">
    <property type="entry name" value="WH-like_DNA-bd_sf"/>
</dbReference>
<dbReference type="GeneID" id="64255425"/>
<dbReference type="SUPFAM" id="SSF46785">
    <property type="entry name" value="Winged helix' DNA-binding domain"/>
    <property type="match status" value="1"/>
</dbReference>
<comment type="caution">
    <text evidence="3">The sequence shown here is derived from an EMBL/GenBank/DDBJ whole genome shotgun (WGS) entry which is preliminary data.</text>
</comment>
<dbReference type="PANTHER" id="PTHR33164:SF43">
    <property type="entry name" value="HTH-TYPE TRANSCRIPTIONAL REPRESSOR YETL"/>
    <property type="match status" value="1"/>
</dbReference>
<name>A0A854D6C2_ACTNA</name>
<evidence type="ECO:0000259" key="2">
    <source>
        <dbReference type="SMART" id="SM00347"/>
    </source>
</evidence>
<dbReference type="Proteomes" id="UP000187035">
    <property type="component" value="Unassembled WGS sequence"/>
</dbReference>
<dbReference type="AlphaFoldDB" id="A0A854D6C2"/>
<protein>
    <submittedName>
        <fullName evidence="3">MarR family transcriptional regulator</fullName>
    </submittedName>
</protein>
<reference evidence="3 4" key="1">
    <citation type="submission" date="2016-12" db="EMBL/GenBank/DDBJ databases">
        <title>Genomic comparison of strains in the 'Actinomyces naeslundii' group.</title>
        <authorList>
            <person name="Mughal S.R."/>
            <person name="Do T."/>
            <person name="Gilbert S.C."/>
            <person name="Witherden E.A."/>
            <person name="Didelot X."/>
            <person name="Beighton D."/>
        </authorList>
    </citation>
    <scope>NUCLEOTIDE SEQUENCE [LARGE SCALE GENOMIC DNA]</scope>
    <source>
        <strain evidence="3 4">NCTC 10301</strain>
    </source>
</reference>
<dbReference type="RefSeq" id="WP_050998497.1">
    <property type="nucleotide sequence ID" value="NZ_CP066049.1"/>
</dbReference>
<dbReference type="GO" id="GO:0006950">
    <property type="term" value="P:response to stress"/>
    <property type="evidence" value="ECO:0007669"/>
    <property type="project" value="TreeGrafter"/>
</dbReference>
<feature type="domain" description="HTH marR-type" evidence="2">
    <location>
        <begin position="31"/>
        <end position="130"/>
    </location>
</feature>
<evidence type="ECO:0000256" key="1">
    <source>
        <dbReference type="SAM" id="MobiDB-lite"/>
    </source>
</evidence>
<sequence>MPGRTPEGDALTALVLPVFALNGELLEAAAVITAPHELTPARWQVLGAVLEEPLPVAEIARRVGLTRQSVQRVANDVVAQDWAHWQPNPGRRGQNLLILTGKGRRAITALTAEQHAWADTVGQEIGEKNLKTLGTLVSRLTDASRRYRQAAGEEPSPEAGDHSSRAGPRAGT</sequence>
<dbReference type="InterPro" id="IPR000835">
    <property type="entry name" value="HTH_MarR-typ"/>
</dbReference>
<evidence type="ECO:0000313" key="3">
    <source>
        <dbReference type="EMBL" id="OMG33235.1"/>
    </source>
</evidence>
<proteinExistence type="predicted"/>